<evidence type="ECO:0000256" key="8">
    <source>
        <dbReference type="ARBA" id="ARBA00023065"/>
    </source>
</evidence>
<evidence type="ECO:0000313" key="14">
    <source>
        <dbReference type="Proteomes" id="UP001189429"/>
    </source>
</evidence>
<dbReference type="EMBL" id="CAUYUJ010002780">
    <property type="protein sequence ID" value="CAK0802351.1"/>
    <property type="molecule type" value="Genomic_DNA"/>
</dbReference>
<evidence type="ECO:0000256" key="1">
    <source>
        <dbReference type="ARBA" id="ARBA00004141"/>
    </source>
</evidence>
<name>A0ABN9QCF4_9DINO</name>
<keyword evidence="2" id="KW-0813">Transport</keyword>
<reference evidence="13" key="1">
    <citation type="submission" date="2023-10" db="EMBL/GenBank/DDBJ databases">
        <authorList>
            <person name="Chen Y."/>
            <person name="Shah S."/>
            <person name="Dougan E. K."/>
            <person name="Thang M."/>
            <person name="Chan C."/>
        </authorList>
    </citation>
    <scope>NUCLEOTIDE SEQUENCE [LARGE SCALE GENOMIC DNA]</scope>
</reference>
<feature type="transmembrane region" description="Helical" evidence="12">
    <location>
        <begin position="50"/>
        <end position="71"/>
    </location>
</feature>
<evidence type="ECO:0000256" key="11">
    <source>
        <dbReference type="SAM" id="MobiDB-lite"/>
    </source>
</evidence>
<keyword evidence="14" id="KW-1185">Reference proteome</keyword>
<feature type="non-terminal residue" evidence="13">
    <location>
        <position position="1"/>
    </location>
</feature>
<keyword evidence="8" id="KW-0406">Ion transport</keyword>
<evidence type="ECO:0000313" key="13">
    <source>
        <dbReference type="EMBL" id="CAK0802351.1"/>
    </source>
</evidence>
<protein>
    <recommendedName>
        <fullName evidence="15">Ion transport domain-containing protein</fullName>
    </recommendedName>
</protein>
<feature type="compositionally biased region" description="Low complexity" evidence="11">
    <location>
        <begin position="201"/>
        <end position="216"/>
    </location>
</feature>
<evidence type="ECO:0000256" key="9">
    <source>
        <dbReference type="ARBA" id="ARBA00023136"/>
    </source>
</evidence>
<sequence length="216" mass="24593">EVLLNSAVVDESSGGKLTYFRLLRLLRLLRILRAFNILQRAPKADLSAEIFYLIFIIICIIFGASGLYQWLENPEECYDTSFVFTVLVDEYNDLGCVHFHRAVYWCTISTLGRPRIVTEKEPVFLMLIVLVCLACFLIPTQLAKVWSTLQQTSKAQRTEYEPSSRWVRHLVVVGHLEFASINMLLYEFSHPDRGEQPVQDLRGGARPPLGGAREGG</sequence>
<dbReference type="InterPro" id="IPR047871">
    <property type="entry name" value="K_chnl_Slo-like"/>
</dbReference>
<keyword evidence="5" id="KW-0631">Potassium channel</keyword>
<evidence type="ECO:0000256" key="4">
    <source>
        <dbReference type="ARBA" id="ARBA00022692"/>
    </source>
</evidence>
<comment type="caution">
    <text evidence="13">The sequence shown here is derived from an EMBL/GenBank/DDBJ whole genome shotgun (WGS) entry which is preliminary data.</text>
</comment>
<evidence type="ECO:0000256" key="7">
    <source>
        <dbReference type="ARBA" id="ARBA00022989"/>
    </source>
</evidence>
<keyword evidence="9 12" id="KW-0472">Membrane</keyword>
<dbReference type="PANTHER" id="PTHR10027">
    <property type="entry name" value="CALCIUM-ACTIVATED POTASSIUM CHANNEL ALPHA CHAIN"/>
    <property type="match status" value="1"/>
</dbReference>
<dbReference type="PANTHER" id="PTHR10027:SF10">
    <property type="entry name" value="SLOWPOKE 2, ISOFORM D"/>
    <property type="match status" value="1"/>
</dbReference>
<accession>A0ABN9QCF4</accession>
<evidence type="ECO:0000256" key="3">
    <source>
        <dbReference type="ARBA" id="ARBA00022538"/>
    </source>
</evidence>
<evidence type="ECO:0000256" key="10">
    <source>
        <dbReference type="ARBA" id="ARBA00023303"/>
    </source>
</evidence>
<keyword evidence="7 12" id="KW-1133">Transmembrane helix</keyword>
<feature type="non-terminal residue" evidence="13">
    <location>
        <position position="216"/>
    </location>
</feature>
<keyword evidence="3" id="KW-0633">Potassium transport</keyword>
<dbReference type="Proteomes" id="UP001189429">
    <property type="component" value="Unassembled WGS sequence"/>
</dbReference>
<keyword evidence="10" id="KW-0407">Ion channel</keyword>
<keyword evidence="4 12" id="KW-0812">Transmembrane</keyword>
<evidence type="ECO:0008006" key="15">
    <source>
        <dbReference type="Google" id="ProtNLM"/>
    </source>
</evidence>
<keyword evidence="6" id="KW-0630">Potassium</keyword>
<comment type="subcellular location">
    <subcellularLocation>
        <location evidence="1">Membrane</location>
        <topology evidence="1">Multi-pass membrane protein</topology>
    </subcellularLocation>
</comment>
<dbReference type="Gene3D" id="1.10.287.70">
    <property type="match status" value="1"/>
</dbReference>
<evidence type="ECO:0000256" key="5">
    <source>
        <dbReference type="ARBA" id="ARBA00022826"/>
    </source>
</evidence>
<evidence type="ECO:0000256" key="12">
    <source>
        <dbReference type="SAM" id="Phobius"/>
    </source>
</evidence>
<dbReference type="SUPFAM" id="SSF81324">
    <property type="entry name" value="Voltage-gated potassium channels"/>
    <property type="match status" value="1"/>
</dbReference>
<evidence type="ECO:0000256" key="2">
    <source>
        <dbReference type="ARBA" id="ARBA00022448"/>
    </source>
</evidence>
<organism evidence="13 14">
    <name type="scientific">Prorocentrum cordatum</name>
    <dbReference type="NCBI Taxonomy" id="2364126"/>
    <lineage>
        <taxon>Eukaryota</taxon>
        <taxon>Sar</taxon>
        <taxon>Alveolata</taxon>
        <taxon>Dinophyceae</taxon>
        <taxon>Prorocentrales</taxon>
        <taxon>Prorocentraceae</taxon>
        <taxon>Prorocentrum</taxon>
    </lineage>
</organism>
<feature type="region of interest" description="Disordered" evidence="11">
    <location>
        <begin position="194"/>
        <end position="216"/>
    </location>
</feature>
<evidence type="ECO:0000256" key="6">
    <source>
        <dbReference type="ARBA" id="ARBA00022958"/>
    </source>
</evidence>
<proteinExistence type="predicted"/>
<feature type="transmembrane region" description="Helical" evidence="12">
    <location>
        <begin position="123"/>
        <end position="146"/>
    </location>
</feature>
<gene>
    <name evidence="13" type="ORF">PCOR1329_LOCUS9897</name>
</gene>